<dbReference type="InterPro" id="IPR011032">
    <property type="entry name" value="GroES-like_sf"/>
</dbReference>
<dbReference type="EMBL" id="LCWF01000050">
    <property type="protein sequence ID" value="KKY25027.1"/>
    <property type="molecule type" value="Genomic_DNA"/>
</dbReference>
<comment type="similarity">
    <text evidence="4">Belongs to the zinc-containing alcohol dehydrogenase family.</text>
</comment>
<name>A0A0G2EQG2_PHACM</name>
<dbReference type="Gene3D" id="3.40.50.720">
    <property type="entry name" value="NAD(P)-binding Rossmann-like Domain"/>
    <property type="match status" value="1"/>
</dbReference>
<dbReference type="InterPro" id="IPR002328">
    <property type="entry name" value="ADH_Zn_CS"/>
</dbReference>
<keyword evidence="1 4" id="KW-0479">Metal-binding</keyword>
<sequence length="367" mass="39533">MAKMKAIRYYGKKDIRLDMIDEPQIKPGWVKIAPAYVGICGTDLHEYLGGNNLIPAPGCPHGITGETSPLTLGHEFSGVIEEVGEGVTDLQHGRNVCVQPTIYCNDCPACKRDLPNCCSWGGGLSEHVVVPRPAVWPLPNSVPLEIGALVEPLSVGYHAVSIAPIPHPIPAGLPILVLGGGPIGLAVIQAILAQSASPDNPPQIIVSEPSTARSNFAQQFGAHHIINPITTDLYTAILDLTSNHLCAIAFDCAGTQSSLDAALRCIRPRSTVVNIAVWENRATLDMNEIVFRERSYMGVATFSNTDFGEVLKRIDEGRIKPKGMITRRIKMGEREVVEEGFRALIEEKDSQVKVLVEVGGEGAGKKK</sequence>
<dbReference type="InterPro" id="IPR013149">
    <property type="entry name" value="ADH-like_C"/>
</dbReference>
<evidence type="ECO:0000259" key="5">
    <source>
        <dbReference type="SMART" id="SM00829"/>
    </source>
</evidence>
<feature type="domain" description="Enoyl reductase (ER)" evidence="5">
    <location>
        <begin position="11"/>
        <end position="356"/>
    </location>
</feature>
<dbReference type="SUPFAM" id="SSF50129">
    <property type="entry name" value="GroES-like"/>
    <property type="match status" value="1"/>
</dbReference>
<dbReference type="GO" id="GO:0016491">
    <property type="term" value="F:oxidoreductase activity"/>
    <property type="evidence" value="ECO:0007669"/>
    <property type="project" value="UniProtKB-KW"/>
</dbReference>
<dbReference type="AlphaFoldDB" id="A0A0G2EQG2"/>
<evidence type="ECO:0000256" key="4">
    <source>
        <dbReference type="RuleBase" id="RU361277"/>
    </source>
</evidence>
<proteinExistence type="inferred from homology"/>
<evidence type="ECO:0000256" key="1">
    <source>
        <dbReference type="ARBA" id="ARBA00022723"/>
    </source>
</evidence>
<evidence type="ECO:0000256" key="3">
    <source>
        <dbReference type="ARBA" id="ARBA00023002"/>
    </source>
</evidence>
<accession>A0A0G2EQG2</accession>
<reference evidence="6 7" key="2">
    <citation type="submission" date="2015-05" db="EMBL/GenBank/DDBJ databases">
        <authorList>
            <person name="Morales-Cruz A."/>
            <person name="Amrine K.C."/>
            <person name="Cantu D."/>
        </authorList>
    </citation>
    <scope>NUCLEOTIDE SEQUENCE [LARGE SCALE GENOMIC DNA]</scope>
    <source>
        <strain evidence="6">UCRPC4</strain>
    </source>
</reference>
<dbReference type="InterPro" id="IPR020843">
    <property type="entry name" value="ER"/>
</dbReference>
<dbReference type="SUPFAM" id="SSF51735">
    <property type="entry name" value="NAD(P)-binding Rossmann-fold domains"/>
    <property type="match status" value="1"/>
</dbReference>
<evidence type="ECO:0000313" key="6">
    <source>
        <dbReference type="EMBL" id="KKY25027.1"/>
    </source>
</evidence>
<dbReference type="InterPro" id="IPR013154">
    <property type="entry name" value="ADH-like_N"/>
</dbReference>
<keyword evidence="3" id="KW-0560">Oxidoreductase</keyword>
<dbReference type="OrthoDB" id="3941538at2759"/>
<dbReference type="InterPro" id="IPR036291">
    <property type="entry name" value="NAD(P)-bd_dom_sf"/>
</dbReference>
<keyword evidence="2 4" id="KW-0862">Zinc</keyword>
<dbReference type="InterPro" id="IPR050129">
    <property type="entry name" value="Zn_alcohol_dh"/>
</dbReference>
<gene>
    <name evidence="6" type="ORF">UCRPC4_g02084</name>
</gene>
<comment type="caution">
    <text evidence="6">The sequence shown here is derived from an EMBL/GenBank/DDBJ whole genome shotgun (WGS) entry which is preliminary data.</text>
</comment>
<dbReference type="PANTHER" id="PTHR43401">
    <property type="entry name" value="L-THREONINE 3-DEHYDROGENASE"/>
    <property type="match status" value="1"/>
</dbReference>
<dbReference type="Pfam" id="PF00107">
    <property type="entry name" value="ADH_zinc_N"/>
    <property type="match status" value="1"/>
</dbReference>
<evidence type="ECO:0000256" key="2">
    <source>
        <dbReference type="ARBA" id="ARBA00022833"/>
    </source>
</evidence>
<dbReference type="Gene3D" id="3.90.180.10">
    <property type="entry name" value="Medium-chain alcohol dehydrogenases, catalytic domain"/>
    <property type="match status" value="1"/>
</dbReference>
<dbReference type="PANTHER" id="PTHR43401:SF2">
    <property type="entry name" value="L-THREONINE 3-DEHYDROGENASE"/>
    <property type="match status" value="1"/>
</dbReference>
<evidence type="ECO:0000313" key="7">
    <source>
        <dbReference type="Proteomes" id="UP000053317"/>
    </source>
</evidence>
<protein>
    <submittedName>
        <fullName evidence="6">Putative sorbitol dehydrogenase</fullName>
    </submittedName>
</protein>
<dbReference type="CDD" id="cd08233">
    <property type="entry name" value="butanediol_DH_like"/>
    <property type="match status" value="1"/>
</dbReference>
<dbReference type="GO" id="GO:0008270">
    <property type="term" value="F:zinc ion binding"/>
    <property type="evidence" value="ECO:0007669"/>
    <property type="project" value="InterPro"/>
</dbReference>
<keyword evidence="7" id="KW-1185">Reference proteome</keyword>
<dbReference type="PROSITE" id="PS00059">
    <property type="entry name" value="ADH_ZINC"/>
    <property type="match status" value="1"/>
</dbReference>
<comment type="cofactor">
    <cofactor evidence="4">
        <name>Zn(2+)</name>
        <dbReference type="ChEBI" id="CHEBI:29105"/>
    </cofactor>
</comment>
<dbReference type="Pfam" id="PF08240">
    <property type="entry name" value="ADH_N"/>
    <property type="match status" value="1"/>
</dbReference>
<organism evidence="6 7">
    <name type="scientific">Phaeomoniella chlamydospora</name>
    <name type="common">Phaeoacremonium chlamydosporum</name>
    <dbReference type="NCBI Taxonomy" id="158046"/>
    <lineage>
        <taxon>Eukaryota</taxon>
        <taxon>Fungi</taxon>
        <taxon>Dikarya</taxon>
        <taxon>Ascomycota</taxon>
        <taxon>Pezizomycotina</taxon>
        <taxon>Eurotiomycetes</taxon>
        <taxon>Chaetothyriomycetidae</taxon>
        <taxon>Phaeomoniellales</taxon>
        <taxon>Phaeomoniellaceae</taxon>
        <taxon>Phaeomoniella</taxon>
    </lineage>
</organism>
<reference evidence="6 7" key="1">
    <citation type="submission" date="2015-05" db="EMBL/GenBank/DDBJ databases">
        <title>Distinctive expansion of gene families associated with plant cell wall degradation and secondary metabolism in the genomes of grapevine trunk pathogens.</title>
        <authorList>
            <person name="Lawrence D.P."/>
            <person name="Travadon R."/>
            <person name="Rolshausen P.E."/>
            <person name="Baumgartner K."/>
        </authorList>
    </citation>
    <scope>NUCLEOTIDE SEQUENCE [LARGE SCALE GENOMIC DNA]</scope>
    <source>
        <strain evidence="6">UCRPC4</strain>
    </source>
</reference>
<dbReference type="Proteomes" id="UP000053317">
    <property type="component" value="Unassembled WGS sequence"/>
</dbReference>
<dbReference type="SMART" id="SM00829">
    <property type="entry name" value="PKS_ER"/>
    <property type="match status" value="1"/>
</dbReference>